<organism evidence="1 2">
    <name type="scientific">Datura stramonium</name>
    <name type="common">Jimsonweed</name>
    <name type="synonym">Common thornapple</name>
    <dbReference type="NCBI Taxonomy" id="4076"/>
    <lineage>
        <taxon>Eukaryota</taxon>
        <taxon>Viridiplantae</taxon>
        <taxon>Streptophyta</taxon>
        <taxon>Embryophyta</taxon>
        <taxon>Tracheophyta</taxon>
        <taxon>Spermatophyta</taxon>
        <taxon>Magnoliopsida</taxon>
        <taxon>eudicotyledons</taxon>
        <taxon>Gunneridae</taxon>
        <taxon>Pentapetalae</taxon>
        <taxon>asterids</taxon>
        <taxon>lamiids</taxon>
        <taxon>Solanales</taxon>
        <taxon>Solanaceae</taxon>
        <taxon>Solanoideae</taxon>
        <taxon>Datureae</taxon>
        <taxon>Datura</taxon>
    </lineage>
</organism>
<accession>A0ABS8SHL3</accession>
<reference evidence="1 2" key="1">
    <citation type="journal article" date="2021" name="BMC Genomics">
        <title>Datura genome reveals duplications of psychoactive alkaloid biosynthetic genes and high mutation rate following tissue culture.</title>
        <authorList>
            <person name="Rajewski A."/>
            <person name="Carter-House D."/>
            <person name="Stajich J."/>
            <person name="Litt A."/>
        </authorList>
    </citation>
    <scope>NUCLEOTIDE SEQUENCE [LARGE SCALE GENOMIC DNA]</scope>
    <source>
        <strain evidence="1">AR-01</strain>
    </source>
</reference>
<sequence>MEKIQGGIQGLLEIRIQIKHVFLVKGSHVEGRLVLNIKLLCKVSILKQVWQLLQLTNGGEDTRYKHSGDYIDRYRSKYFQCSGSDEVLIGKLELYFTGDCTEEGDRRDL</sequence>
<evidence type="ECO:0000313" key="1">
    <source>
        <dbReference type="EMBL" id="MCD7458331.1"/>
    </source>
</evidence>
<protein>
    <submittedName>
        <fullName evidence="1">Uncharacterized protein</fullName>
    </submittedName>
</protein>
<proteinExistence type="predicted"/>
<name>A0ABS8SHL3_DATST</name>
<evidence type="ECO:0000313" key="2">
    <source>
        <dbReference type="Proteomes" id="UP000823775"/>
    </source>
</evidence>
<keyword evidence="2" id="KW-1185">Reference proteome</keyword>
<comment type="caution">
    <text evidence="1">The sequence shown here is derived from an EMBL/GenBank/DDBJ whole genome shotgun (WGS) entry which is preliminary data.</text>
</comment>
<dbReference type="Proteomes" id="UP000823775">
    <property type="component" value="Unassembled WGS sequence"/>
</dbReference>
<dbReference type="EMBL" id="JACEIK010000513">
    <property type="protein sequence ID" value="MCD7458331.1"/>
    <property type="molecule type" value="Genomic_DNA"/>
</dbReference>
<gene>
    <name evidence="1" type="ORF">HAX54_037927</name>
</gene>